<dbReference type="InParanoid" id="A0A165INC1"/>
<dbReference type="EMBL" id="KV425986">
    <property type="protein sequence ID" value="KZV93641.1"/>
    <property type="molecule type" value="Genomic_DNA"/>
</dbReference>
<dbReference type="Proteomes" id="UP000077266">
    <property type="component" value="Unassembled WGS sequence"/>
</dbReference>
<accession>A0A165INC1</accession>
<keyword evidence="2" id="KW-1185">Reference proteome</keyword>
<organism evidence="1 2">
    <name type="scientific">Exidia glandulosa HHB12029</name>
    <dbReference type="NCBI Taxonomy" id="1314781"/>
    <lineage>
        <taxon>Eukaryota</taxon>
        <taxon>Fungi</taxon>
        <taxon>Dikarya</taxon>
        <taxon>Basidiomycota</taxon>
        <taxon>Agaricomycotina</taxon>
        <taxon>Agaricomycetes</taxon>
        <taxon>Auriculariales</taxon>
        <taxon>Exidiaceae</taxon>
        <taxon>Exidia</taxon>
    </lineage>
</organism>
<sequence>MSVNHLQEELGETEVVREMNCPRCVKCTISGRYATRLRMAGKRSGPVNDAQSHRDVDMGGVEAGTVQLVTVRPRCLALSSTRTLSRRQPLDLRCSR</sequence>
<gene>
    <name evidence="1" type="ORF">EXIGLDRAFT_39366</name>
</gene>
<reference evidence="1 2" key="1">
    <citation type="journal article" date="2016" name="Mol. Biol. Evol.">
        <title>Comparative Genomics of Early-Diverging Mushroom-Forming Fungi Provides Insights into the Origins of Lignocellulose Decay Capabilities.</title>
        <authorList>
            <person name="Nagy L.G."/>
            <person name="Riley R."/>
            <person name="Tritt A."/>
            <person name="Adam C."/>
            <person name="Daum C."/>
            <person name="Floudas D."/>
            <person name="Sun H."/>
            <person name="Yadav J.S."/>
            <person name="Pangilinan J."/>
            <person name="Larsson K.H."/>
            <person name="Matsuura K."/>
            <person name="Barry K."/>
            <person name="Labutti K."/>
            <person name="Kuo R."/>
            <person name="Ohm R.A."/>
            <person name="Bhattacharya S.S."/>
            <person name="Shirouzu T."/>
            <person name="Yoshinaga Y."/>
            <person name="Martin F.M."/>
            <person name="Grigoriev I.V."/>
            <person name="Hibbett D.S."/>
        </authorList>
    </citation>
    <scope>NUCLEOTIDE SEQUENCE [LARGE SCALE GENOMIC DNA]</scope>
    <source>
        <strain evidence="1 2">HHB12029</strain>
    </source>
</reference>
<evidence type="ECO:0000313" key="1">
    <source>
        <dbReference type="EMBL" id="KZV93641.1"/>
    </source>
</evidence>
<evidence type="ECO:0000313" key="2">
    <source>
        <dbReference type="Proteomes" id="UP000077266"/>
    </source>
</evidence>
<dbReference type="AlphaFoldDB" id="A0A165INC1"/>
<protein>
    <submittedName>
        <fullName evidence="1">Uncharacterized protein</fullName>
    </submittedName>
</protein>
<name>A0A165INC1_EXIGL</name>
<proteinExistence type="predicted"/>